<dbReference type="Proteomes" id="UP000314294">
    <property type="component" value="Unassembled WGS sequence"/>
</dbReference>
<proteinExistence type="predicted"/>
<accession>A0A4Z2I1P9</accession>
<dbReference type="AlphaFoldDB" id="A0A4Z2I1P9"/>
<feature type="region of interest" description="Disordered" evidence="1">
    <location>
        <begin position="1"/>
        <end position="65"/>
    </location>
</feature>
<sequence length="94" mass="9799">MGGGGGQLALNSQQGQDAGVPAPRRREIHGGVSVALSEQRDVKTLQTTGSRLTRRQSMGRESSGCDWSSKLFMHVVTEAAPRGPPVTPGVLMGG</sequence>
<reference evidence="2 3" key="1">
    <citation type="submission" date="2019-03" db="EMBL/GenBank/DDBJ databases">
        <title>First draft genome of Liparis tanakae, snailfish: a comprehensive survey of snailfish specific genes.</title>
        <authorList>
            <person name="Kim W."/>
            <person name="Song I."/>
            <person name="Jeong J.-H."/>
            <person name="Kim D."/>
            <person name="Kim S."/>
            <person name="Ryu S."/>
            <person name="Song J.Y."/>
            <person name="Lee S.K."/>
        </authorList>
    </citation>
    <scope>NUCLEOTIDE SEQUENCE [LARGE SCALE GENOMIC DNA]</scope>
    <source>
        <tissue evidence="2">Muscle</tissue>
    </source>
</reference>
<keyword evidence="3" id="KW-1185">Reference proteome</keyword>
<organism evidence="2 3">
    <name type="scientific">Liparis tanakae</name>
    <name type="common">Tanaka's snailfish</name>
    <dbReference type="NCBI Taxonomy" id="230148"/>
    <lineage>
        <taxon>Eukaryota</taxon>
        <taxon>Metazoa</taxon>
        <taxon>Chordata</taxon>
        <taxon>Craniata</taxon>
        <taxon>Vertebrata</taxon>
        <taxon>Euteleostomi</taxon>
        <taxon>Actinopterygii</taxon>
        <taxon>Neopterygii</taxon>
        <taxon>Teleostei</taxon>
        <taxon>Neoteleostei</taxon>
        <taxon>Acanthomorphata</taxon>
        <taxon>Eupercaria</taxon>
        <taxon>Perciformes</taxon>
        <taxon>Cottioidei</taxon>
        <taxon>Cottales</taxon>
        <taxon>Liparidae</taxon>
        <taxon>Liparis</taxon>
    </lineage>
</organism>
<dbReference type="EMBL" id="SRLO01000144">
    <property type="protein sequence ID" value="TNN71848.1"/>
    <property type="molecule type" value="Genomic_DNA"/>
</dbReference>
<evidence type="ECO:0000256" key="1">
    <source>
        <dbReference type="SAM" id="MobiDB-lite"/>
    </source>
</evidence>
<gene>
    <name evidence="2" type="ORF">EYF80_017855</name>
</gene>
<feature type="compositionally biased region" description="Polar residues" evidence="1">
    <location>
        <begin position="44"/>
        <end position="60"/>
    </location>
</feature>
<protein>
    <submittedName>
        <fullName evidence="2">Uncharacterized protein</fullName>
    </submittedName>
</protein>
<comment type="caution">
    <text evidence="2">The sequence shown here is derived from an EMBL/GenBank/DDBJ whole genome shotgun (WGS) entry which is preliminary data.</text>
</comment>
<evidence type="ECO:0000313" key="2">
    <source>
        <dbReference type="EMBL" id="TNN71848.1"/>
    </source>
</evidence>
<evidence type="ECO:0000313" key="3">
    <source>
        <dbReference type="Proteomes" id="UP000314294"/>
    </source>
</evidence>
<name>A0A4Z2I1P9_9TELE</name>